<evidence type="ECO:0000256" key="1">
    <source>
        <dbReference type="ARBA" id="ARBA00007613"/>
    </source>
</evidence>
<comment type="similarity">
    <text evidence="1 2">Belongs to the outer membrane factor (OMF) (TC 1.B.17) family.</text>
</comment>
<reference evidence="5 7" key="1">
    <citation type="submission" date="2017-09" db="EMBL/GenBank/DDBJ databases">
        <title>Genomics of the genus Arcobacter.</title>
        <authorList>
            <person name="Perez-Cataluna A."/>
            <person name="Figueras M.J."/>
            <person name="Salas-Masso N."/>
        </authorList>
    </citation>
    <scope>NUCLEOTIDE SEQUENCE [LARGE SCALE GENOMIC DNA]</scope>
    <source>
        <strain evidence="5 7">CECT 7837</strain>
    </source>
</reference>
<dbReference type="Pfam" id="PF02321">
    <property type="entry name" value="OEP"/>
    <property type="match status" value="2"/>
</dbReference>
<keyword evidence="2" id="KW-0472">Membrane</keyword>
<keyword evidence="2" id="KW-1134">Transmembrane beta strand</keyword>
<dbReference type="Gene3D" id="1.20.1600.10">
    <property type="entry name" value="Outer membrane efflux proteins (OEP)"/>
    <property type="match status" value="1"/>
</dbReference>
<proteinExistence type="inferred from homology"/>
<organism evidence="5 7">
    <name type="scientific">Arcobacter ellisii</name>
    <dbReference type="NCBI Taxonomy" id="913109"/>
    <lineage>
        <taxon>Bacteria</taxon>
        <taxon>Pseudomonadati</taxon>
        <taxon>Campylobacterota</taxon>
        <taxon>Epsilonproteobacteria</taxon>
        <taxon>Campylobacterales</taxon>
        <taxon>Arcobacteraceae</taxon>
        <taxon>Arcobacter</taxon>
    </lineage>
</organism>
<evidence type="ECO:0000313" key="7">
    <source>
        <dbReference type="Proteomes" id="UP000290588"/>
    </source>
</evidence>
<dbReference type="Proteomes" id="UP000290588">
    <property type="component" value="Unassembled WGS sequence"/>
</dbReference>
<sequence>MLKTNISILLSILIFNGCASLEPKLEPVDSNVIPKEWNTKIENNSTSNINEIKPSWENFVQNETLKKVVELAIKNNKDLKIAILNIESARATYRVSKADNFPTINTNANTTRAKSLGSTNTTSISQNYNANLSTSYEIDLFGKIKSLNESALNSYLSTKYAANNAKITLINETITAWITLANDMEQLKLANETVENLQKVYELNEKKYKAGVISKADVLSANASLKEAQISKISYTKQIEQDKNALELIIAQPLPKELLPKGFENYQTWLIPVKAGLSSQVLLNRPDVMEAEYTLKAKNANIGAARAAFFPSISLTASSGIATKSLSNLFDGGTGVWSFAPSITLPIFDGGQNSANLDYSYAQKDIALLEYEKTIQTAFKEVNNALITQATINEQIQKQKELVDSVSKSYDISLNSYKVGIGTYLEVLINQRTKINAKQTLINTYLEDLTNQITLYGALGGNENIEENIEGRSF</sequence>
<reference evidence="4 6" key="2">
    <citation type="submission" date="2018-08" db="EMBL/GenBank/DDBJ databases">
        <title>Complete genome of the Arcobacter ellisii type strain LMG 26155.</title>
        <authorList>
            <person name="Miller W.G."/>
            <person name="Yee E."/>
            <person name="Bono J.L."/>
        </authorList>
    </citation>
    <scope>NUCLEOTIDE SEQUENCE [LARGE SCALE GENOMIC DNA]</scope>
    <source>
        <strain evidence="4 6">LMG 26155</strain>
    </source>
</reference>
<dbReference type="SUPFAM" id="SSF56954">
    <property type="entry name" value="Outer membrane efflux proteins (OEP)"/>
    <property type="match status" value="1"/>
</dbReference>
<evidence type="ECO:0000256" key="3">
    <source>
        <dbReference type="SAM" id="Coils"/>
    </source>
</evidence>
<dbReference type="KEGG" id="aell:AELL_2801"/>
<dbReference type="EMBL" id="CP032097">
    <property type="protein sequence ID" value="AXX96400.1"/>
    <property type="molecule type" value="Genomic_DNA"/>
</dbReference>
<gene>
    <name evidence="4" type="ORF">AELL_2801</name>
    <name evidence="5" type="ORF">CP962_00170</name>
</gene>
<evidence type="ECO:0000313" key="5">
    <source>
        <dbReference type="EMBL" id="RXI32854.1"/>
    </source>
</evidence>
<name>A0A347UC22_9BACT</name>
<dbReference type="EMBL" id="NXIG01000001">
    <property type="protein sequence ID" value="RXI32854.1"/>
    <property type="molecule type" value="Genomic_DNA"/>
</dbReference>
<dbReference type="PANTHER" id="PTHR30203">
    <property type="entry name" value="OUTER MEMBRANE CATION EFFLUX PROTEIN"/>
    <property type="match status" value="1"/>
</dbReference>
<keyword evidence="6" id="KW-1185">Reference proteome</keyword>
<dbReference type="Gene3D" id="2.20.200.10">
    <property type="entry name" value="Outer membrane efflux proteins (OEP)"/>
    <property type="match status" value="1"/>
</dbReference>
<dbReference type="RefSeq" id="WP_118918534.1">
    <property type="nucleotide sequence ID" value="NZ_CP032097.1"/>
</dbReference>
<accession>A0A347UC22</accession>
<dbReference type="NCBIfam" id="TIGR01845">
    <property type="entry name" value="outer_NodT"/>
    <property type="match status" value="1"/>
</dbReference>
<dbReference type="OrthoDB" id="9783163at2"/>
<dbReference type="PANTHER" id="PTHR30203:SF32">
    <property type="entry name" value="CATION EFFLUX SYSTEM PROTEIN CUSC"/>
    <property type="match status" value="1"/>
</dbReference>
<keyword evidence="2" id="KW-0449">Lipoprotein</keyword>
<dbReference type="AlphaFoldDB" id="A0A347UC22"/>
<keyword evidence="2" id="KW-0564">Palmitate</keyword>
<dbReference type="InterPro" id="IPR010131">
    <property type="entry name" value="MdtP/NodT-like"/>
</dbReference>
<evidence type="ECO:0000313" key="4">
    <source>
        <dbReference type="EMBL" id="AXX96400.1"/>
    </source>
</evidence>
<keyword evidence="3" id="KW-0175">Coiled coil</keyword>
<dbReference type="GO" id="GO:0015562">
    <property type="term" value="F:efflux transmembrane transporter activity"/>
    <property type="evidence" value="ECO:0007669"/>
    <property type="project" value="InterPro"/>
</dbReference>
<dbReference type="InterPro" id="IPR003423">
    <property type="entry name" value="OMP_efflux"/>
</dbReference>
<protein>
    <submittedName>
        <fullName evidence="4">RND family efflux system, outer membrane channel protein, TolC family</fullName>
    </submittedName>
    <submittedName>
        <fullName evidence="5">RND transporter</fullName>
    </submittedName>
</protein>
<dbReference type="Proteomes" id="UP000262582">
    <property type="component" value="Chromosome"/>
</dbReference>
<dbReference type="GO" id="GO:0005886">
    <property type="term" value="C:plasma membrane"/>
    <property type="evidence" value="ECO:0007669"/>
    <property type="project" value="UniProtKB-SubCell"/>
</dbReference>
<evidence type="ECO:0000256" key="2">
    <source>
        <dbReference type="RuleBase" id="RU362097"/>
    </source>
</evidence>
<evidence type="ECO:0000313" key="6">
    <source>
        <dbReference type="Proteomes" id="UP000262582"/>
    </source>
</evidence>
<keyword evidence="2" id="KW-0812">Transmembrane</keyword>
<feature type="coiled-coil region" evidence="3">
    <location>
        <begin position="180"/>
        <end position="207"/>
    </location>
</feature>
<comment type="subcellular location">
    <subcellularLocation>
        <location evidence="2">Cell membrane</location>
        <topology evidence="2">Lipid-anchor</topology>
    </subcellularLocation>
</comment>